<feature type="compositionally biased region" description="Basic and acidic residues" evidence="1">
    <location>
        <begin position="30"/>
        <end position="50"/>
    </location>
</feature>
<feature type="compositionally biased region" description="Low complexity" evidence="1">
    <location>
        <begin position="89"/>
        <end position="100"/>
    </location>
</feature>
<proteinExistence type="predicted"/>
<feature type="signal peptide" evidence="2">
    <location>
        <begin position="1"/>
        <end position="21"/>
    </location>
</feature>
<dbReference type="AlphaFoldDB" id="A0A4P6MMH9"/>
<feature type="compositionally biased region" description="Low complexity" evidence="1">
    <location>
        <begin position="167"/>
        <end position="177"/>
    </location>
</feature>
<feature type="chain" id="PRO_5020228249" description="DUF31 domain-containing protein" evidence="2">
    <location>
        <begin position="22"/>
        <end position="1251"/>
    </location>
</feature>
<feature type="compositionally biased region" description="Low complexity" evidence="1">
    <location>
        <begin position="54"/>
        <end position="72"/>
    </location>
</feature>
<protein>
    <recommendedName>
        <fullName evidence="5">DUF31 domain-containing protein</fullName>
    </recommendedName>
</protein>
<dbReference type="EMBL" id="CP034841">
    <property type="protein sequence ID" value="QBF34708.1"/>
    <property type="molecule type" value="Genomic_DNA"/>
</dbReference>
<keyword evidence="4" id="KW-1185">Reference proteome</keyword>
<dbReference type="PROSITE" id="PS51257">
    <property type="entry name" value="PROKAR_LIPOPROTEIN"/>
    <property type="match status" value="1"/>
</dbReference>
<feature type="compositionally biased region" description="Polar residues" evidence="1">
    <location>
        <begin position="219"/>
        <end position="229"/>
    </location>
</feature>
<name>A0A4P6MMH9_9BACT</name>
<feature type="compositionally biased region" description="Basic and acidic residues" evidence="1">
    <location>
        <begin position="76"/>
        <end position="85"/>
    </location>
</feature>
<evidence type="ECO:0008006" key="5">
    <source>
        <dbReference type="Google" id="ProtNLM"/>
    </source>
</evidence>
<gene>
    <name evidence="3" type="ORF">EG856_02145</name>
</gene>
<dbReference type="OrthoDB" id="395755at2"/>
<feature type="compositionally biased region" description="Low complexity" evidence="1">
    <location>
        <begin position="147"/>
        <end position="157"/>
    </location>
</feature>
<evidence type="ECO:0000256" key="1">
    <source>
        <dbReference type="SAM" id="MobiDB-lite"/>
    </source>
</evidence>
<evidence type="ECO:0000256" key="2">
    <source>
        <dbReference type="SAM" id="SignalP"/>
    </source>
</evidence>
<sequence>MKNKKIWLNTLVLTTPMSALALVSCVQKQSKIDDKKDSNIVKPENKDKPQQDVTNSNVKTQQNTQQQPQKAKPISNKKEDKKTTQDKINNNPNTNGDQNNTKFQDPSSQNEQKNELSNQADNQKTEKQINENSSTSQNNLENKNEENNVNSNKDINNTQSNKQIEPNNSNPDRNVNNYVDQDNVSQQNKNTNNDIQTQNTNNQNEQQNLDQKQNEQETNLDNQKANSQPKLEINDDNNFANYKNKITELLRINGNFSIQNAQILKNVNNANQNYVLLKFNSLGKYEFNSKISFKFNETNYSFDFDNNSLIYLFKLNKNETLTQTNKISDIKINNHLITNDALTVNEVVNQSSTTNLRANSASFTNNQIQIDLSGSNNSLQSNQEFYVTLKPDRNYLGSDITLKGIFNNNKIVINDHANFDFSINKWVITRILNTQNLSYVKLPKDTISNAKNENSADLTLSISKNFSGDIESISINSNNSNPGQYLGSIKLNQEAITNLNLLKQKYVRLDFTDKHQIDLDASKPYPEHEKGYYTNSVGLNYRDRKDRISNKKYIYLNYDQLSNFAISNLPSGIHWQLNKIELVDKSSNLVTKTLTNNTSNTDFYTEISENIQLNHGYENDYNKQNLQWSINKTINDDENNHIDKNLSYTDENYIKANDYYISQTQYYFLKDDNSDKTFTRKFDNITLNNKEYNFATLAQHFKDKEFISNKENTQYTYTIDLSRFKNIDNKNLIFSLNFFATPLNIEPSHWRINQNSYKISFSYEKLKQETELDNIAIEFVKKWTDIYKFIARSSDLFGINDFTLDQNKLEKLINENLRVNVKLQNNKILITLNTRKGVLNSKIHLHNLSQKLSTYVEKFQNYLSLIYTENKNVDVAQKLSFNPNSSTNDLQLPDFIFSKKNDWKILYSTLDNSTTTNDAPDFEFTTNRTTTNDLHTNPIIKDVVAREFGLYNGTGWVIAKVKPDDDNDNRYYIATNQHVPTHQSEPIFAPKDHVNEQDTSHWDVNSNWSVGGSNPFWRGDDSKEILGNEVSTADAIKVVSKKRYSGIDLKIHIFDTTEAVKYYNDHKNDSNIDTNAIFQSAKAIYNWKNLNKIKFSERANYIKSNTLISTYASSFPGSTAGNTKRNIQIRHNIVTSFTEADNPGGHNYTDSETLAFWAKFKNTNLQSYNALQAGSSGTGVFDDEGNFLAIHAGKSNGYNFSYILNNPRIAFIGYLNGFNDNSFAYKVQRLNRLYPDLFGLPEIFSEFEKPF</sequence>
<dbReference type="RefSeq" id="WP_130429485.1">
    <property type="nucleotide sequence ID" value="NZ_CP034841.1"/>
</dbReference>
<dbReference type="KEGG" id="mphi:EG856_02145"/>
<accession>A0A4P6MMH9</accession>
<reference evidence="3 4" key="1">
    <citation type="submission" date="2019-01" db="EMBL/GenBank/DDBJ databases">
        <title>Complete sequence and annotation of the Mycoplasma phocirhinis strain 852T genome.</title>
        <authorList>
            <person name="Frasca S.Jr."/>
            <person name="Kutish G.F."/>
            <person name="Castellanos Gell J."/>
            <person name="Michaels D.L."/>
            <person name="Brown D.R."/>
        </authorList>
    </citation>
    <scope>NUCLEOTIDE SEQUENCE [LARGE SCALE GENOMIC DNA]</scope>
    <source>
        <strain evidence="3 4">852</strain>
    </source>
</reference>
<evidence type="ECO:0000313" key="4">
    <source>
        <dbReference type="Proteomes" id="UP000289326"/>
    </source>
</evidence>
<dbReference type="Proteomes" id="UP000289326">
    <property type="component" value="Chromosome"/>
</dbReference>
<evidence type="ECO:0000313" key="3">
    <source>
        <dbReference type="EMBL" id="QBF34708.1"/>
    </source>
</evidence>
<feature type="compositionally biased region" description="Low complexity" evidence="1">
    <location>
        <begin position="186"/>
        <end position="211"/>
    </location>
</feature>
<feature type="region of interest" description="Disordered" evidence="1">
    <location>
        <begin position="29"/>
        <end position="236"/>
    </location>
</feature>
<keyword evidence="2" id="KW-0732">Signal</keyword>
<organism evidence="3 4">
    <name type="scientific">Mycoplasmopsis phocirhinis</name>
    <dbReference type="NCBI Taxonomy" id="142650"/>
    <lineage>
        <taxon>Bacteria</taxon>
        <taxon>Bacillati</taxon>
        <taxon>Mycoplasmatota</taxon>
        <taxon>Mycoplasmoidales</taxon>
        <taxon>Metamycoplasmataceae</taxon>
        <taxon>Mycoplasmopsis</taxon>
    </lineage>
</organism>
<feature type="compositionally biased region" description="Polar residues" evidence="1">
    <location>
        <begin position="101"/>
        <end position="122"/>
    </location>
</feature>